<feature type="signal peptide" evidence="1">
    <location>
        <begin position="1"/>
        <end position="26"/>
    </location>
</feature>
<sequence>YPLPAQANFQLSALAISILSVLFISTDHCIGVTGHFPPVSQSCDLALSC</sequence>
<reference evidence="2" key="1">
    <citation type="submission" date="2023-05" db="EMBL/GenBank/DDBJ databases">
        <authorList>
            <person name="Stuckert A."/>
        </authorList>
    </citation>
    <scope>NUCLEOTIDE SEQUENCE</scope>
</reference>
<evidence type="ECO:0000313" key="2">
    <source>
        <dbReference type="EMBL" id="CAI9552969.1"/>
    </source>
</evidence>
<feature type="non-terminal residue" evidence="2">
    <location>
        <position position="1"/>
    </location>
</feature>
<proteinExistence type="predicted"/>
<dbReference type="EMBL" id="CATNWA010006848">
    <property type="protein sequence ID" value="CAI9552969.1"/>
    <property type="molecule type" value="Genomic_DNA"/>
</dbReference>
<accession>A0ABN9BZ17</accession>
<organism evidence="2 3">
    <name type="scientific">Staurois parvus</name>
    <dbReference type="NCBI Taxonomy" id="386267"/>
    <lineage>
        <taxon>Eukaryota</taxon>
        <taxon>Metazoa</taxon>
        <taxon>Chordata</taxon>
        <taxon>Craniata</taxon>
        <taxon>Vertebrata</taxon>
        <taxon>Euteleostomi</taxon>
        <taxon>Amphibia</taxon>
        <taxon>Batrachia</taxon>
        <taxon>Anura</taxon>
        <taxon>Neobatrachia</taxon>
        <taxon>Ranoidea</taxon>
        <taxon>Ranidae</taxon>
        <taxon>Staurois</taxon>
    </lineage>
</organism>
<gene>
    <name evidence="2" type="ORF">SPARVUS_LOCUS3961399</name>
</gene>
<keyword evidence="1" id="KW-0732">Signal</keyword>
<name>A0ABN9BZ17_9NEOB</name>
<protein>
    <submittedName>
        <fullName evidence="2">Uncharacterized protein</fullName>
    </submittedName>
</protein>
<evidence type="ECO:0000313" key="3">
    <source>
        <dbReference type="Proteomes" id="UP001162483"/>
    </source>
</evidence>
<evidence type="ECO:0000256" key="1">
    <source>
        <dbReference type="SAM" id="SignalP"/>
    </source>
</evidence>
<keyword evidence="3" id="KW-1185">Reference proteome</keyword>
<comment type="caution">
    <text evidence="2">The sequence shown here is derived from an EMBL/GenBank/DDBJ whole genome shotgun (WGS) entry which is preliminary data.</text>
</comment>
<dbReference type="Proteomes" id="UP001162483">
    <property type="component" value="Unassembled WGS sequence"/>
</dbReference>
<feature type="chain" id="PRO_5047239652" evidence="1">
    <location>
        <begin position="27"/>
        <end position="49"/>
    </location>
</feature>